<dbReference type="VEuPathDB" id="MicrosporidiaDB:NBO_508g0025"/>
<gene>
    <name evidence="1" type="ORF">NBO_508g0025</name>
</gene>
<dbReference type="EMBL" id="KB909416">
    <property type="protein sequence ID" value="EOB12174.1"/>
    <property type="molecule type" value="Genomic_DNA"/>
</dbReference>
<dbReference type="AlphaFoldDB" id="R0M2B3"/>
<name>R0M2B3_NOSB1</name>
<dbReference type="HOGENOM" id="CLU_2027382_0_0_1"/>
<keyword evidence="2" id="KW-1185">Reference proteome</keyword>
<protein>
    <recommendedName>
        <fullName evidence="3">SHSP domain-containing protein</fullName>
    </recommendedName>
</protein>
<evidence type="ECO:0000313" key="2">
    <source>
        <dbReference type="Proteomes" id="UP000016927"/>
    </source>
</evidence>
<proteinExistence type="predicted"/>
<reference evidence="1 2" key="1">
    <citation type="journal article" date="2013" name="BMC Genomics">
        <title>Comparative genomics of parasitic silkworm microsporidia reveal an association between genome expansion and host adaptation.</title>
        <authorList>
            <person name="Pan G."/>
            <person name="Xu J."/>
            <person name="Li T."/>
            <person name="Xia Q."/>
            <person name="Liu S.L."/>
            <person name="Zhang G."/>
            <person name="Li S."/>
            <person name="Li C."/>
            <person name="Liu H."/>
            <person name="Yang L."/>
            <person name="Liu T."/>
            <person name="Zhang X."/>
            <person name="Wu Z."/>
            <person name="Fan W."/>
            <person name="Dang X."/>
            <person name="Xiang H."/>
            <person name="Tao M."/>
            <person name="Li Y."/>
            <person name="Hu J."/>
            <person name="Li Z."/>
            <person name="Lin L."/>
            <person name="Luo J."/>
            <person name="Geng L."/>
            <person name="Wang L."/>
            <person name="Long M."/>
            <person name="Wan Y."/>
            <person name="He N."/>
            <person name="Zhang Z."/>
            <person name="Lu C."/>
            <person name="Keeling P.J."/>
            <person name="Wang J."/>
            <person name="Xiang Z."/>
            <person name="Zhou Z."/>
        </authorList>
    </citation>
    <scope>NUCLEOTIDE SEQUENCE [LARGE SCALE GENOMIC DNA]</scope>
    <source>
        <strain evidence="2">CQ1 / CVCC 102059</strain>
    </source>
</reference>
<evidence type="ECO:0008006" key="3">
    <source>
        <dbReference type="Google" id="ProtNLM"/>
    </source>
</evidence>
<accession>R0M2B3</accession>
<evidence type="ECO:0000313" key="1">
    <source>
        <dbReference type="EMBL" id="EOB12174.1"/>
    </source>
</evidence>
<sequence>MIKFLKKNDQFHMPRENKFNNGCTKKYMIIEERVENNCAIGFEEKISISKDFDHEKIRIINDDTSFSISATVEKKLKEGKNNSTTHRFRYSRFFERCISKPVMKTVKGEVCVSGLFLTKNKE</sequence>
<dbReference type="Proteomes" id="UP000016927">
    <property type="component" value="Unassembled WGS sequence"/>
</dbReference>
<organism evidence="1 2">
    <name type="scientific">Nosema bombycis (strain CQ1 / CVCC 102059)</name>
    <name type="common">Microsporidian parasite</name>
    <name type="synonym">Pebrine of silkworm</name>
    <dbReference type="NCBI Taxonomy" id="578461"/>
    <lineage>
        <taxon>Eukaryota</taxon>
        <taxon>Fungi</taxon>
        <taxon>Fungi incertae sedis</taxon>
        <taxon>Microsporidia</taxon>
        <taxon>Nosematidae</taxon>
        <taxon>Nosema</taxon>
    </lineage>
</organism>